<name>A0A1V2R865_9GAMM</name>
<evidence type="ECO:0000256" key="1">
    <source>
        <dbReference type="ARBA" id="ARBA00006739"/>
    </source>
</evidence>
<dbReference type="PANTHER" id="PTHR43179">
    <property type="entry name" value="RHAMNOSYLTRANSFERASE WBBL"/>
    <property type="match status" value="1"/>
</dbReference>
<protein>
    <submittedName>
        <fullName evidence="5">dTDP-rhamnosyl transferase</fullName>
    </submittedName>
</protein>
<evidence type="ECO:0000259" key="4">
    <source>
        <dbReference type="Pfam" id="PF00535"/>
    </source>
</evidence>
<dbReference type="Proteomes" id="UP000189286">
    <property type="component" value="Unassembled WGS sequence"/>
</dbReference>
<reference evidence="6" key="1">
    <citation type="submission" date="2016-11" db="EMBL/GenBank/DDBJ databases">
        <authorList>
            <person name="Panda P."/>
            <person name="Visnovsky S."/>
            <person name="Pitman A."/>
        </authorList>
    </citation>
    <scope>NUCLEOTIDE SEQUENCE [LARGE SCALE GENOMIC DNA]</scope>
    <source>
        <strain evidence="6">ICMP 9972</strain>
    </source>
</reference>
<evidence type="ECO:0000256" key="2">
    <source>
        <dbReference type="ARBA" id="ARBA00022676"/>
    </source>
</evidence>
<dbReference type="InterPro" id="IPR001173">
    <property type="entry name" value="Glyco_trans_2-like"/>
</dbReference>
<gene>
    <name evidence="5" type="ORF">BSK71_04495</name>
</gene>
<feature type="domain" description="Glycosyltransferase 2-like" evidence="4">
    <location>
        <begin position="49"/>
        <end position="113"/>
    </location>
</feature>
<dbReference type="EMBL" id="MPUJ01000002">
    <property type="protein sequence ID" value="ONK08649.1"/>
    <property type="molecule type" value="Genomic_DNA"/>
</dbReference>
<evidence type="ECO:0000256" key="3">
    <source>
        <dbReference type="ARBA" id="ARBA00022679"/>
    </source>
</evidence>
<dbReference type="InterPro" id="IPR029044">
    <property type="entry name" value="Nucleotide-diphossugar_trans"/>
</dbReference>
<comment type="caution">
    <text evidence="5">The sequence shown here is derived from an EMBL/GenBank/DDBJ whole genome shotgun (WGS) entry which is preliminary data.</text>
</comment>
<keyword evidence="3 5" id="KW-0808">Transferase</keyword>
<evidence type="ECO:0000313" key="5">
    <source>
        <dbReference type="EMBL" id="ONK08649.1"/>
    </source>
</evidence>
<organism evidence="5 6">
    <name type="scientific">Pectobacterium actinidiae</name>
    <dbReference type="NCBI Taxonomy" id="1507808"/>
    <lineage>
        <taxon>Bacteria</taxon>
        <taxon>Pseudomonadati</taxon>
        <taxon>Pseudomonadota</taxon>
        <taxon>Gammaproteobacteria</taxon>
        <taxon>Enterobacterales</taxon>
        <taxon>Pectobacteriaceae</taxon>
        <taxon>Pectobacterium</taxon>
    </lineage>
</organism>
<dbReference type="OrthoDB" id="9771846at2"/>
<dbReference type="Gene3D" id="3.90.550.10">
    <property type="entry name" value="Spore Coat Polysaccharide Biosynthesis Protein SpsA, Chain A"/>
    <property type="match status" value="1"/>
</dbReference>
<dbReference type="Pfam" id="PF00535">
    <property type="entry name" value="Glycos_transf_2"/>
    <property type="match status" value="1"/>
</dbReference>
<keyword evidence="2" id="KW-0328">Glycosyltransferase</keyword>
<comment type="similarity">
    <text evidence="1">Belongs to the glycosyltransferase 2 family.</text>
</comment>
<dbReference type="GO" id="GO:0016757">
    <property type="term" value="F:glycosyltransferase activity"/>
    <property type="evidence" value="ECO:0007669"/>
    <property type="project" value="UniProtKB-KW"/>
</dbReference>
<proteinExistence type="inferred from homology"/>
<dbReference type="CDD" id="cd02526">
    <property type="entry name" value="GT2_RfbF_like"/>
    <property type="match status" value="1"/>
</dbReference>
<accession>A0A1V2R865</accession>
<dbReference type="AlphaFoldDB" id="A0A1V2R865"/>
<dbReference type="PANTHER" id="PTHR43179:SF12">
    <property type="entry name" value="GALACTOFURANOSYLTRANSFERASE GLFT2"/>
    <property type="match status" value="1"/>
</dbReference>
<dbReference type="SUPFAM" id="SSF53448">
    <property type="entry name" value="Nucleotide-diphospho-sugar transferases"/>
    <property type="match status" value="1"/>
</dbReference>
<evidence type="ECO:0000313" key="6">
    <source>
        <dbReference type="Proteomes" id="UP000189286"/>
    </source>
</evidence>
<sequence>MNKDRIYAVLVLYNPENEVLDDLLINFLYCSDFFVVCNNSNNGYVASSNFDNVHVINLGENLGIAAAQNIGMKWAFEDGADFVLQLDQDSIPDSNMSDELKLCYYEMKDHGYKIGLIGAQDYDKYTKKINVPRVNKGVPLLKENYLDVSCAISSGSLIPKNVYLDVGGMDSGLFIDAVDYEYCWRLKNHGYKVIKNKKALIAHRLGEGRHQLFPIDIAAPVRSYYITRNIFLLIRRSYVPLFWKISSMIKLPIRLFIYPIILSQGVKRFFFTVKGIKDGFLGKTGIVK</sequence>